<evidence type="ECO:0000256" key="3">
    <source>
        <dbReference type="ARBA" id="ARBA00022801"/>
    </source>
</evidence>
<protein>
    <recommendedName>
        <fullName evidence="5 6">Ribonuclease Y</fullName>
        <shortName evidence="5">RNase Y</shortName>
        <ecNumber evidence="5 6">3.1.-.-</ecNumber>
    </recommendedName>
</protein>
<dbReference type="SMART" id="SM00471">
    <property type="entry name" value="HDc"/>
    <property type="match status" value="1"/>
</dbReference>
<dbReference type="Proteomes" id="UP001172708">
    <property type="component" value="Unassembled WGS sequence"/>
</dbReference>
<accession>A0ABT8GDQ2</accession>
<evidence type="ECO:0000256" key="6">
    <source>
        <dbReference type="NCBIfam" id="TIGR03319"/>
    </source>
</evidence>
<dbReference type="SUPFAM" id="SSF54791">
    <property type="entry name" value="Eukaryotic type KH-domain (KH-domain type I)"/>
    <property type="match status" value="1"/>
</dbReference>
<reference evidence="9" key="1">
    <citation type="submission" date="2023-06" db="EMBL/GenBank/DDBJ databases">
        <title>Egi l300058.</title>
        <authorList>
            <person name="Gao L."/>
            <person name="Fang B.-Z."/>
            <person name="Li W.-J."/>
        </authorList>
    </citation>
    <scope>NUCLEOTIDE SEQUENCE</scope>
    <source>
        <strain evidence="9">EGI L300058</strain>
    </source>
</reference>
<keyword evidence="4 5" id="KW-0694">RNA-binding</keyword>
<dbReference type="CDD" id="cd22431">
    <property type="entry name" value="KH-I_RNaseY"/>
    <property type="match status" value="1"/>
</dbReference>
<proteinExistence type="inferred from homology"/>
<dbReference type="EMBL" id="JAUHQA010000001">
    <property type="protein sequence ID" value="MDN4479550.1"/>
    <property type="molecule type" value="Genomic_DNA"/>
</dbReference>
<dbReference type="PROSITE" id="PS50084">
    <property type="entry name" value="KH_TYPE_1"/>
    <property type="match status" value="1"/>
</dbReference>
<evidence type="ECO:0000256" key="5">
    <source>
        <dbReference type="HAMAP-Rule" id="MF_00335"/>
    </source>
</evidence>
<dbReference type="InterPro" id="IPR006675">
    <property type="entry name" value="HDIG_dom"/>
</dbReference>
<sequence>MAQIIATVATLLLLLASVLVVHFARREAAEIRRSTSDETQATREEARDLLSEAQRREERVAQREKEFSADHRTAQMYARSLDERAAVIARDEKRLHAERGEIDLLRERRLAEIGGLTPEEARAELMAQQVRKARDAASGELRRLERATKETADQRAREILVSSMQRQAARVASETSTTWIDLPSEEMKGRIIGREGRNIRAFESLTGVNVMVEEGVNAVQLSSFDVERREIAEVTLRDLIEDGRIQPQRVEAAYARAVADTEQRHLDAGLDAIDAAGVRGIPHEMVSVLGRLRLRSSYGQNVLAHLVESAQIAADIATSLGADVELARHAAFLHDIGKAFTHEREGTHAAIGAALAAEHGEPPTVVNAIAAHHDEVPQTTLEGVIVQVADAVSASRPGARREDVDGYLERMEGLERLVAEHEGVVKVLAMAAGREVRVVVEPETVDDEGTHELARTIAQHISRDFSFAGEIKVTVIRELRADAVAG</sequence>
<keyword evidence="1 5" id="KW-0540">Nuclease</keyword>
<dbReference type="NCBIfam" id="TIGR00277">
    <property type="entry name" value="HDIG"/>
    <property type="match status" value="1"/>
</dbReference>
<keyword evidence="2 5" id="KW-0255">Endonuclease</keyword>
<gene>
    <name evidence="5 9" type="primary">rny</name>
    <name evidence="9" type="ORF">QQX02_01250</name>
</gene>
<dbReference type="SMART" id="SM00322">
    <property type="entry name" value="KH"/>
    <property type="match status" value="1"/>
</dbReference>
<dbReference type="InterPro" id="IPR006674">
    <property type="entry name" value="HD_domain"/>
</dbReference>
<dbReference type="InterPro" id="IPR036612">
    <property type="entry name" value="KH_dom_type_1_sf"/>
</dbReference>
<dbReference type="PANTHER" id="PTHR12826">
    <property type="entry name" value="RIBONUCLEASE Y"/>
    <property type="match status" value="1"/>
</dbReference>
<dbReference type="InterPro" id="IPR022711">
    <property type="entry name" value="RNase_Y_N"/>
</dbReference>
<dbReference type="InterPro" id="IPR017705">
    <property type="entry name" value="Ribonuclease_Y"/>
</dbReference>
<keyword evidence="3 5" id="KW-0378">Hydrolase</keyword>
<keyword evidence="7" id="KW-0175">Coiled coil</keyword>
<evidence type="ECO:0000259" key="8">
    <source>
        <dbReference type="PROSITE" id="PS51831"/>
    </source>
</evidence>
<dbReference type="Gene3D" id="1.10.3210.10">
    <property type="entry name" value="Hypothetical protein af1432"/>
    <property type="match status" value="1"/>
</dbReference>
<dbReference type="InterPro" id="IPR004088">
    <property type="entry name" value="KH_dom_type_1"/>
</dbReference>
<keyword evidence="10" id="KW-1185">Reference proteome</keyword>
<evidence type="ECO:0000313" key="10">
    <source>
        <dbReference type="Proteomes" id="UP001172708"/>
    </source>
</evidence>
<comment type="caution">
    <text evidence="9">The sequence shown here is derived from an EMBL/GenBank/DDBJ whole genome shotgun (WGS) entry which is preliminary data.</text>
</comment>
<evidence type="ECO:0000313" key="9">
    <source>
        <dbReference type="EMBL" id="MDN4479550.1"/>
    </source>
</evidence>
<dbReference type="Pfam" id="PF00013">
    <property type="entry name" value="KH_1"/>
    <property type="match status" value="1"/>
</dbReference>
<dbReference type="CDD" id="cd00077">
    <property type="entry name" value="HDc"/>
    <property type="match status" value="1"/>
</dbReference>
<comment type="function">
    <text evidence="5">Endoribonuclease that initiates mRNA decay.</text>
</comment>
<dbReference type="Pfam" id="PF01966">
    <property type="entry name" value="HD"/>
    <property type="match status" value="1"/>
</dbReference>
<dbReference type="InterPro" id="IPR004087">
    <property type="entry name" value="KH_dom"/>
</dbReference>
<dbReference type="InterPro" id="IPR003607">
    <property type="entry name" value="HD/PDEase_dom"/>
</dbReference>
<feature type="coiled-coil region" evidence="7">
    <location>
        <begin position="36"/>
        <end position="150"/>
    </location>
</feature>
<name>A0ABT8GDQ2_9MICO</name>
<dbReference type="RefSeq" id="WP_301140714.1">
    <property type="nucleotide sequence ID" value="NZ_JAUHQA010000001.1"/>
</dbReference>
<evidence type="ECO:0000256" key="1">
    <source>
        <dbReference type="ARBA" id="ARBA00022722"/>
    </source>
</evidence>
<dbReference type="PANTHER" id="PTHR12826:SF15">
    <property type="entry name" value="RIBONUCLEASE Y"/>
    <property type="match status" value="1"/>
</dbReference>
<evidence type="ECO:0000256" key="2">
    <source>
        <dbReference type="ARBA" id="ARBA00022759"/>
    </source>
</evidence>
<evidence type="ECO:0000256" key="7">
    <source>
        <dbReference type="SAM" id="Coils"/>
    </source>
</evidence>
<dbReference type="PROSITE" id="PS51831">
    <property type="entry name" value="HD"/>
    <property type="match status" value="1"/>
</dbReference>
<dbReference type="Pfam" id="PF12072">
    <property type="entry name" value="RNase_Y_N"/>
    <property type="match status" value="1"/>
</dbReference>
<feature type="domain" description="HD" evidence="8">
    <location>
        <begin position="302"/>
        <end position="395"/>
    </location>
</feature>
<dbReference type="HAMAP" id="MF_00335">
    <property type="entry name" value="RNase_Y"/>
    <property type="match status" value="1"/>
</dbReference>
<dbReference type="EC" id="3.1.-.-" evidence="5 6"/>
<organism evidence="9 10">
    <name type="scientific">Demequina muriae</name>
    <dbReference type="NCBI Taxonomy" id="3051664"/>
    <lineage>
        <taxon>Bacteria</taxon>
        <taxon>Bacillati</taxon>
        <taxon>Actinomycetota</taxon>
        <taxon>Actinomycetes</taxon>
        <taxon>Micrococcales</taxon>
        <taxon>Demequinaceae</taxon>
        <taxon>Demequina</taxon>
    </lineage>
</organism>
<comment type="similarity">
    <text evidence="5">Belongs to the RNase Y family.</text>
</comment>
<evidence type="ECO:0000256" key="4">
    <source>
        <dbReference type="ARBA" id="ARBA00022884"/>
    </source>
</evidence>
<dbReference type="SUPFAM" id="SSF109604">
    <property type="entry name" value="HD-domain/PDEase-like"/>
    <property type="match status" value="1"/>
</dbReference>
<dbReference type="NCBIfam" id="TIGR03319">
    <property type="entry name" value="RNase_Y"/>
    <property type="match status" value="1"/>
</dbReference>